<dbReference type="AlphaFoldDB" id="A0A520KF56"/>
<evidence type="ECO:0000313" key="4">
    <source>
        <dbReference type="EMBL" id="TDA40518.1"/>
    </source>
</evidence>
<dbReference type="SUPFAM" id="SSF53335">
    <property type="entry name" value="S-adenosyl-L-methionine-dependent methyltransferases"/>
    <property type="match status" value="1"/>
</dbReference>
<dbReference type="InterPro" id="IPR029063">
    <property type="entry name" value="SAM-dependent_MTases_sf"/>
</dbReference>
<evidence type="ECO:0000313" key="3">
    <source>
        <dbReference type="EMBL" id="RZN55976.1"/>
    </source>
</evidence>
<dbReference type="PANTHER" id="PTHR43861">
    <property type="entry name" value="TRANS-ACONITATE 2-METHYLTRANSFERASE-RELATED"/>
    <property type="match status" value="1"/>
</dbReference>
<name>A0A520KF56_9CREN</name>
<dbReference type="CDD" id="cd02440">
    <property type="entry name" value="AdoMet_MTases"/>
    <property type="match status" value="1"/>
</dbReference>
<reference evidence="3 5" key="2">
    <citation type="journal article" date="2019" name="Nat. Microbiol.">
        <title>Wide diversity of methane and short-chain alkane metabolisms in uncultured archaea.</title>
        <authorList>
            <person name="Borrel G."/>
            <person name="Adam P.S."/>
            <person name="McKay L.J."/>
            <person name="Chen L.X."/>
            <person name="Sierra-Garcia I.N."/>
            <person name="Sieber C.M."/>
            <person name="Letourneur Q."/>
            <person name="Ghozlane A."/>
            <person name="Andersen G.L."/>
            <person name="Li W.J."/>
            <person name="Hallam S.J."/>
            <person name="Muyzer G."/>
            <person name="de Oliveira V.M."/>
            <person name="Inskeep W.P."/>
            <person name="Banfield J.F."/>
            <person name="Gribaldo S."/>
        </authorList>
    </citation>
    <scope>NUCLEOTIDE SEQUENCE [LARGE SCALE GENOMIC DNA]</scope>
    <source>
        <strain evidence="3">Verst-YHS</strain>
    </source>
</reference>
<evidence type="ECO:0000313" key="5">
    <source>
        <dbReference type="Proteomes" id="UP000316080"/>
    </source>
</evidence>
<dbReference type="GO" id="GO:0032259">
    <property type="term" value="P:methylation"/>
    <property type="evidence" value="ECO:0007669"/>
    <property type="project" value="UniProtKB-KW"/>
</dbReference>
<dbReference type="EMBL" id="RXIH01000032">
    <property type="protein sequence ID" value="RZN55976.1"/>
    <property type="molecule type" value="Genomic_DNA"/>
</dbReference>
<evidence type="ECO:0000259" key="2">
    <source>
        <dbReference type="Pfam" id="PF13649"/>
    </source>
</evidence>
<keyword evidence="3" id="KW-0489">Methyltransferase</keyword>
<dbReference type="Proteomes" id="UP000317265">
    <property type="component" value="Unassembled WGS sequence"/>
</dbReference>
<proteinExistence type="predicted"/>
<dbReference type="GO" id="GO:0008168">
    <property type="term" value="F:methyltransferase activity"/>
    <property type="evidence" value="ECO:0007669"/>
    <property type="project" value="UniProtKB-KW"/>
</dbReference>
<dbReference type="EMBL" id="QNVI01000002">
    <property type="protein sequence ID" value="TDA40518.1"/>
    <property type="molecule type" value="Genomic_DNA"/>
</dbReference>
<comment type="caution">
    <text evidence="3">The sequence shown here is derived from an EMBL/GenBank/DDBJ whole genome shotgun (WGS) entry which is preliminary data.</text>
</comment>
<feature type="domain" description="Methyltransferase" evidence="2">
    <location>
        <begin position="37"/>
        <end position="132"/>
    </location>
</feature>
<evidence type="ECO:0000256" key="1">
    <source>
        <dbReference type="ARBA" id="ARBA00022679"/>
    </source>
</evidence>
<dbReference type="Pfam" id="PF13649">
    <property type="entry name" value="Methyltransf_25"/>
    <property type="match status" value="1"/>
</dbReference>
<dbReference type="Gene3D" id="3.40.50.150">
    <property type="entry name" value="Vaccinia Virus protein VP39"/>
    <property type="match status" value="1"/>
</dbReference>
<gene>
    <name evidence="4" type="ORF">DSO09_00140</name>
    <name evidence="3" type="ORF">EF809_03830</name>
</gene>
<reference evidence="4 6" key="1">
    <citation type="journal article" date="2019" name="Nat. Microbiol.">
        <title>Expanding anaerobic alkane metabolism in the domain of Archaea.</title>
        <authorList>
            <person name="Wang Y."/>
            <person name="Wegener G."/>
            <person name="Hou J."/>
            <person name="Wang F."/>
            <person name="Xiao X."/>
        </authorList>
    </citation>
    <scope>NUCLEOTIDE SEQUENCE [LARGE SCALE GENOMIC DNA]</scope>
    <source>
        <strain evidence="4">WYZ-LMO11</strain>
    </source>
</reference>
<evidence type="ECO:0000313" key="6">
    <source>
        <dbReference type="Proteomes" id="UP000317265"/>
    </source>
</evidence>
<keyword evidence="1 3" id="KW-0808">Transferase</keyword>
<accession>A0A520KF56</accession>
<dbReference type="InterPro" id="IPR041698">
    <property type="entry name" value="Methyltransf_25"/>
</dbReference>
<protein>
    <submittedName>
        <fullName evidence="3">Class I SAM-dependent methyltransferase</fullName>
    </submittedName>
</protein>
<dbReference type="Gene3D" id="2.20.25.110">
    <property type="entry name" value="S-adenosyl-L-methionine-dependent methyltransferases"/>
    <property type="match status" value="1"/>
</dbReference>
<sequence length="244" mass="29203">MISYYDSWALVYDIVYGKYKEDIEFYKREAKKADGKVLEVGCGTGRVYLELLKEGIDIYGIDISKRMLKELKKKAKSMSLIPKVRIGDMRNFKFKEKFSLIIVPFRTFLYNLTTEDQLKTLKNFKRNLKENGRVILNFFYPDIERMMSFGRESEELIVTDLGEYVVREKSYFVDEINQIIETSVIVYKQGELYWKGSYRFALIYKREFELLLRLAGFRKWEVYGGFDYKPLTSYKQEMVWIIEK</sequence>
<organism evidence="3 5">
    <name type="scientific">Thermoproteota archaeon</name>
    <dbReference type="NCBI Taxonomy" id="2056631"/>
    <lineage>
        <taxon>Archaea</taxon>
        <taxon>Thermoproteota</taxon>
    </lineage>
</organism>
<dbReference type="Proteomes" id="UP000316080">
    <property type="component" value="Unassembled WGS sequence"/>
</dbReference>